<dbReference type="PANTHER" id="PTHR33254:SF4">
    <property type="entry name" value="4-HYDROXY-4-METHYL-2-OXOGLUTARATE ALDOLASE 3-RELATED"/>
    <property type="match status" value="1"/>
</dbReference>
<dbReference type="Pfam" id="PF03737">
    <property type="entry name" value="RraA-like"/>
    <property type="match status" value="1"/>
</dbReference>
<evidence type="ECO:0000256" key="3">
    <source>
        <dbReference type="ARBA" id="ARBA00029596"/>
    </source>
</evidence>
<dbReference type="InterPro" id="IPR005493">
    <property type="entry name" value="RraA/RraA-like"/>
</dbReference>
<feature type="binding site" evidence="5">
    <location>
        <begin position="97"/>
        <end position="100"/>
    </location>
    <ligand>
        <name>substrate</name>
    </ligand>
</feature>
<dbReference type="PANTHER" id="PTHR33254">
    <property type="entry name" value="4-HYDROXY-4-METHYL-2-OXOGLUTARATE ALDOLASE 3-RELATED"/>
    <property type="match status" value="1"/>
</dbReference>
<dbReference type="InterPro" id="IPR036704">
    <property type="entry name" value="RraA/RraA-like_sf"/>
</dbReference>
<evidence type="ECO:0000256" key="5">
    <source>
        <dbReference type="PIRSR" id="PIRSR605493-1"/>
    </source>
</evidence>
<dbReference type="Gene3D" id="3.50.30.40">
    <property type="entry name" value="Ribonuclease E inhibitor RraA/RraA-like"/>
    <property type="match status" value="1"/>
</dbReference>
<proteinExistence type="predicted"/>
<evidence type="ECO:0000256" key="1">
    <source>
        <dbReference type="ARBA" id="ARBA00001968"/>
    </source>
</evidence>
<comment type="cofactor">
    <cofactor evidence="5">
        <name>Mg(2+)</name>
        <dbReference type="ChEBI" id="CHEBI:18420"/>
    </cofactor>
</comment>
<protein>
    <recommendedName>
        <fullName evidence="2">Putative 4-hydroxy-4-methyl-2-oxoglutarate aldolase</fullName>
    </recommendedName>
    <alternativeName>
        <fullName evidence="3">Regulator of ribonuclease activity homolog</fullName>
    </alternativeName>
    <alternativeName>
        <fullName evidence="4">RraA-like protein</fullName>
    </alternativeName>
</protein>
<accession>A0A9D7FDR3</accession>
<comment type="cofactor">
    <cofactor evidence="1">
        <name>a divalent metal cation</name>
        <dbReference type="ChEBI" id="CHEBI:60240"/>
    </cofactor>
</comment>
<dbReference type="Proteomes" id="UP000886602">
    <property type="component" value="Unassembled WGS sequence"/>
</dbReference>
<gene>
    <name evidence="6" type="ORF">IPJ48_04740</name>
</gene>
<keyword evidence="5" id="KW-0460">Magnesium</keyword>
<evidence type="ECO:0000313" key="6">
    <source>
        <dbReference type="EMBL" id="MBK7422444.1"/>
    </source>
</evidence>
<feature type="binding site" evidence="5">
    <location>
        <position position="119"/>
    </location>
    <ligand>
        <name>substrate</name>
    </ligand>
</feature>
<dbReference type="GO" id="GO:0046872">
    <property type="term" value="F:metal ion binding"/>
    <property type="evidence" value="ECO:0007669"/>
    <property type="project" value="UniProtKB-KW"/>
</dbReference>
<keyword evidence="5" id="KW-0479">Metal-binding</keyword>
<evidence type="ECO:0000256" key="4">
    <source>
        <dbReference type="ARBA" id="ARBA00030169"/>
    </source>
</evidence>
<comment type="caution">
    <text evidence="6">The sequence shown here is derived from an EMBL/GenBank/DDBJ whole genome shotgun (WGS) entry which is preliminary data.</text>
</comment>
<dbReference type="CDD" id="cd16841">
    <property type="entry name" value="RraA_family"/>
    <property type="match status" value="1"/>
</dbReference>
<name>A0A9D7FDR3_9RHOO</name>
<reference evidence="6" key="1">
    <citation type="submission" date="2020-10" db="EMBL/GenBank/DDBJ databases">
        <title>Connecting structure to function with the recovery of over 1000 high-quality activated sludge metagenome-assembled genomes encoding full-length rRNA genes using long-read sequencing.</title>
        <authorList>
            <person name="Singleton C.M."/>
            <person name="Petriglieri F."/>
            <person name="Kristensen J.M."/>
            <person name="Kirkegaard R.H."/>
            <person name="Michaelsen T.Y."/>
            <person name="Andersen M.H."/>
            <person name="Karst S.M."/>
            <person name="Dueholm M.S."/>
            <person name="Nielsen P.H."/>
            <person name="Albertsen M."/>
        </authorList>
    </citation>
    <scope>NUCLEOTIDE SEQUENCE</scope>
    <source>
        <strain evidence="6">EsbW_18-Q3-R4-48_MAXAC.044</strain>
    </source>
</reference>
<organism evidence="6 7">
    <name type="scientific">Candidatus Propionivibrio dominans</name>
    <dbReference type="NCBI Taxonomy" id="2954373"/>
    <lineage>
        <taxon>Bacteria</taxon>
        <taxon>Pseudomonadati</taxon>
        <taxon>Pseudomonadota</taxon>
        <taxon>Betaproteobacteria</taxon>
        <taxon>Rhodocyclales</taxon>
        <taxon>Rhodocyclaceae</taxon>
        <taxon>Propionivibrio</taxon>
    </lineage>
</organism>
<feature type="binding site" evidence="5">
    <location>
        <position position="120"/>
    </location>
    <ligand>
        <name>Mg(2+)</name>
        <dbReference type="ChEBI" id="CHEBI:18420"/>
    </ligand>
</feature>
<evidence type="ECO:0000313" key="7">
    <source>
        <dbReference type="Proteomes" id="UP000886602"/>
    </source>
</evidence>
<sequence>MINENIERPSAEIVEGFKSLLSYDSITCAISDCMGRFNAMTSDMRPLFDGIRLVGTAVTVKTLAADLAAAFKAIDVCQPGDIVVIDSHGSVNTAFWGENMTMSALNRGVVAAIIDGACRDVEEIRKIRFPVICKGIVPNVGAIAGYGDVNVSIQCAGVAVSPGDIVVADGNGVVVVPLAEAAVILQKAQRLLETEHLLQEKIKAGATIGELVDVDEVFRTAFSYQNRALKRS</sequence>
<dbReference type="SUPFAM" id="SSF89562">
    <property type="entry name" value="RraA-like"/>
    <property type="match status" value="1"/>
</dbReference>
<dbReference type="EMBL" id="JADJNC010000006">
    <property type="protein sequence ID" value="MBK7422444.1"/>
    <property type="molecule type" value="Genomic_DNA"/>
</dbReference>
<dbReference type="AlphaFoldDB" id="A0A9D7FDR3"/>
<evidence type="ECO:0000256" key="2">
    <source>
        <dbReference type="ARBA" id="ARBA00016549"/>
    </source>
</evidence>